<dbReference type="EMBL" id="CP001734">
    <property type="protein sequence ID" value="ACV67955.1"/>
    <property type="molecule type" value="Genomic_DNA"/>
</dbReference>
<proteinExistence type="predicted"/>
<evidence type="ECO:0000256" key="2">
    <source>
        <dbReference type="PROSITE-ProRule" id="PRU00169"/>
    </source>
</evidence>
<evidence type="ECO:0000313" key="4">
    <source>
        <dbReference type="EMBL" id="ACV67955.1"/>
    </source>
</evidence>
<dbReference type="eggNOG" id="COG0745">
    <property type="taxonomic scope" value="Bacteria"/>
</dbReference>
<protein>
    <submittedName>
        <fullName evidence="4">Response regulator receiver protein</fullName>
    </submittedName>
</protein>
<dbReference type="HOGENOM" id="CLU_000445_69_12_7"/>
<dbReference type="InterPro" id="IPR001789">
    <property type="entry name" value="Sig_transdc_resp-reg_receiver"/>
</dbReference>
<reference evidence="4 5" key="2">
    <citation type="journal article" date="2010" name="Stand. Genomic Sci.">
        <title>Complete genome sequence of Desulfohalobium retbaense type strain (HR(100)).</title>
        <authorList>
            <person name="Spring S."/>
            <person name="Nolan M."/>
            <person name="Lapidus A."/>
            <person name="Glavina Del Rio T."/>
            <person name="Copeland A."/>
            <person name="Tice H."/>
            <person name="Cheng J.F."/>
            <person name="Lucas S."/>
            <person name="Land M."/>
            <person name="Chen F."/>
            <person name="Bruce D."/>
            <person name="Goodwin L."/>
            <person name="Pitluck S."/>
            <person name="Ivanova N."/>
            <person name="Mavromatis K."/>
            <person name="Mikhailova N."/>
            <person name="Pati A."/>
            <person name="Chen A."/>
            <person name="Palaniappan K."/>
            <person name="Hauser L."/>
            <person name="Chang Y.J."/>
            <person name="Jeffries C.D."/>
            <person name="Munk C."/>
            <person name="Kiss H."/>
            <person name="Chain P."/>
            <person name="Han C."/>
            <person name="Brettin T."/>
            <person name="Detter J.C."/>
            <person name="Schuler E."/>
            <person name="Goker M."/>
            <person name="Rohde M."/>
            <person name="Bristow J."/>
            <person name="Eisen J.A."/>
            <person name="Markowitz V."/>
            <person name="Hugenholtz P."/>
            <person name="Kyrpides N.C."/>
            <person name="Klenk H.P."/>
        </authorList>
    </citation>
    <scope>NUCLEOTIDE SEQUENCE [LARGE SCALE GENOMIC DNA]</scope>
    <source>
        <strain evidence="4 5">DSM 5692</strain>
    </source>
</reference>
<evidence type="ECO:0000259" key="3">
    <source>
        <dbReference type="PROSITE" id="PS50110"/>
    </source>
</evidence>
<dbReference type="PANTHER" id="PTHR44591:SF3">
    <property type="entry name" value="RESPONSE REGULATORY DOMAIN-CONTAINING PROTEIN"/>
    <property type="match status" value="1"/>
</dbReference>
<feature type="domain" description="Response regulatory" evidence="3">
    <location>
        <begin position="4"/>
        <end position="123"/>
    </location>
</feature>
<organism evidence="4 5">
    <name type="scientific">Desulfohalobium retbaense (strain ATCC 49708 / DSM 5692 / JCM 16813 / HR100)</name>
    <dbReference type="NCBI Taxonomy" id="485915"/>
    <lineage>
        <taxon>Bacteria</taxon>
        <taxon>Pseudomonadati</taxon>
        <taxon>Thermodesulfobacteriota</taxon>
        <taxon>Desulfovibrionia</taxon>
        <taxon>Desulfovibrionales</taxon>
        <taxon>Desulfohalobiaceae</taxon>
        <taxon>Desulfohalobium</taxon>
    </lineage>
</organism>
<dbReference type="RefSeq" id="WP_015751113.1">
    <property type="nucleotide sequence ID" value="NC_013223.1"/>
</dbReference>
<dbReference type="Proteomes" id="UP000001052">
    <property type="component" value="Chromosome"/>
</dbReference>
<feature type="modified residue" description="4-aspartylphosphate" evidence="2">
    <location>
        <position position="56"/>
    </location>
</feature>
<accession>C8X0K8</accession>
<keyword evidence="5" id="KW-1185">Reference proteome</keyword>
<name>C8X0K8_DESRD</name>
<keyword evidence="1 2" id="KW-0597">Phosphoprotein</keyword>
<evidence type="ECO:0000256" key="1">
    <source>
        <dbReference type="ARBA" id="ARBA00022553"/>
    </source>
</evidence>
<dbReference type="KEGG" id="drt:Dret_0663"/>
<dbReference type="SUPFAM" id="SSF52172">
    <property type="entry name" value="CheY-like"/>
    <property type="match status" value="1"/>
</dbReference>
<dbReference type="SMART" id="SM00448">
    <property type="entry name" value="REC"/>
    <property type="match status" value="1"/>
</dbReference>
<dbReference type="GO" id="GO:0000160">
    <property type="term" value="P:phosphorelay signal transduction system"/>
    <property type="evidence" value="ECO:0007669"/>
    <property type="project" value="InterPro"/>
</dbReference>
<gene>
    <name evidence="4" type="ordered locus">Dret_0663</name>
</gene>
<dbReference type="OrthoDB" id="9786548at2"/>
<reference evidence="5" key="1">
    <citation type="submission" date="2009-09" db="EMBL/GenBank/DDBJ databases">
        <title>The complete chromosome of Desulfohalobium retbaense DSM 5692.</title>
        <authorList>
            <consortium name="US DOE Joint Genome Institute (JGI-PGF)"/>
            <person name="Lucas S."/>
            <person name="Copeland A."/>
            <person name="Lapidus A."/>
            <person name="Glavina del Rio T."/>
            <person name="Dalin E."/>
            <person name="Tice H."/>
            <person name="Bruce D."/>
            <person name="Goodwin L."/>
            <person name="Pitluck S."/>
            <person name="Kyrpides N."/>
            <person name="Mavromatis K."/>
            <person name="Ivanova N."/>
            <person name="Mikhailova N."/>
            <person name="Munk A.C."/>
            <person name="Brettin T."/>
            <person name="Detter J.C."/>
            <person name="Han C."/>
            <person name="Tapia R."/>
            <person name="Larimer F."/>
            <person name="Land M."/>
            <person name="Hauser L."/>
            <person name="Markowitz V."/>
            <person name="Cheng J.-F."/>
            <person name="Hugenholtz P."/>
            <person name="Woyke T."/>
            <person name="Wu D."/>
            <person name="Spring S."/>
            <person name="Klenk H.-P."/>
            <person name="Eisen J.A."/>
        </authorList>
    </citation>
    <scope>NUCLEOTIDE SEQUENCE [LARGE SCALE GENOMIC DNA]</scope>
    <source>
        <strain evidence="5">DSM 5692</strain>
    </source>
</reference>
<dbReference type="AlphaFoldDB" id="C8X0K8"/>
<sequence length="129" mass="14323">MGYEVLVVDDSMIIRSMVAKTLRMSGLKLGTILFATNGQEGLDQLRNNQVDIVFADINMPVMDGVEMVNAMAEEGFLERVPVVIVSTERSTTRIEALKAKGVNAYLQKPFMPEQFKETVDRLLPGKEAT</sequence>
<dbReference type="InterPro" id="IPR011006">
    <property type="entry name" value="CheY-like_superfamily"/>
</dbReference>
<dbReference type="STRING" id="485915.Dret_0663"/>
<evidence type="ECO:0000313" key="5">
    <source>
        <dbReference type="Proteomes" id="UP000001052"/>
    </source>
</evidence>
<dbReference type="Pfam" id="PF00072">
    <property type="entry name" value="Response_reg"/>
    <property type="match status" value="1"/>
</dbReference>
<dbReference type="PROSITE" id="PS50110">
    <property type="entry name" value="RESPONSE_REGULATORY"/>
    <property type="match status" value="1"/>
</dbReference>
<dbReference type="InterPro" id="IPR050595">
    <property type="entry name" value="Bact_response_regulator"/>
</dbReference>
<dbReference type="PANTHER" id="PTHR44591">
    <property type="entry name" value="STRESS RESPONSE REGULATOR PROTEIN 1"/>
    <property type="match status" value="1"/>
</dbReference>
<dbReference type="Gene3D" id="3.40.50.2300">
    <property type="match status" value="1"/>
</dbReference>